<dbReference type="InterPro" id="IPR036397">
    <property type="entry name" value="RNaseH_sf"/>
</dbReference>
<dbReference type="PANTHER" id="PTHR12801:SF45">
    <property type="entry name" value="RNA EXONUCLEASE 4"/>
    <property type="match status" value="1"/>
</dbReference>
<dbReference type="InterPro" id="IPR013520">
    <property type="entry name" value="Ribonucl_H"/>
</dbReference>
<dbReference type="Gene3D" id="3.30.420.10">
    <property type="entry name" value="Ribonuclease H-like superfamily/Ribonuclease H"/>
    <property type="match status" value="1"/>
</dbReference>
<keyword evidence="3" id="KW-0378">Hydrolase</keyword>
<proteinExistence type="predicted"/>
<accession>A0A1B6DJC7</accession>
<reference evidence="6" key="1">
    <citation type="submission" date="2015-12" db="EMBL/GenBank/DDBJ databases">
        <title>De novo transcriptome assembly of four potential Pierce s Disease insect vectors from Arizona vineyards.</title>
        <authorList>
            <person name="Tassone E.E."/>
        </authorList>
    </citation>
    <scope>NUCLEOTIDE SEQUENCE</scope>
</reference>
<dbReference type="GO" id="GO:0006364">
    <property type="term" value="P:rRNA processing"/>
    <property type="evidence" value="ECO:0007669"/>
    <property type="project" value="UniProtKB-KW"/>
</dbReference>
<comment type="function">
    <text evidence="4">Exoribonuclease involved in ribosome biosynthesis. Involved in the processing of ITS1, the internal transcribed spacer localized between the 18S and 5.8S rRNAs.</text>
</comment>
<dbReference type="GO" id="GO:0003676">
    <property type="term" value="F:nucleic acid binding"/>
    <property type="evidence" value="ECO:0007669"/>
    <property type="project" value="InterPro"/>
</dbReference>
<evidence type="ECO:0000259" key="5">
    <source>
        <dbReference type="SMART" id="SM00479"/>
    </source>
</evidence>
<evidence type="ECO:0000256" key="2">
    <source>
        <dbReference type="ARBA" id="ARBA00022722"/>
    </source>
</evidence>
<feature type="non-terminal residue" evidence="6">
    <location>
        <position position="1"/>
    </location>
</feature>
<dbReference type="PANTHER" id="PTHR12801">
    <property type="entry name" value="RNA EXONUCLEASE REXO1 / RECO3 FAMILY MEMBER-RELATED"/>
    <property type="match status" value="1"/>
</dbReference>
<dbReference type="AlphaFoldDB" id="A0A1B6DJC7"/>
<dbReference type="GO" id="GO:0005634">
    <property type="term" value="C:nucleus"/>
    <property type="evidence" value="ECO:0007669"/>
    <property type="project" value="TreeGrafter"/>
</dbReference>
<dbReference type="InterPro" id="IPR012337">
    <property type="entry name" value="RNaseH-like_sf"/>
</dbReference>
<protein>
    <recommendedName>
        <fullName evidence="5">Exonuclease domain-containing protein</fullName>
    </recommendedName>
</protein>
<name>A0A1B6DJC7_9HEMI</name>
<evidence type="ECO:0000256" key="3">
    <source>
        <dbReference type="ARBA" id="ARBA00022801"/>
    </source>
</evidence>
<evidence type="ECO:0000313" key="6">
    <source>
        <dbReference type="EMBL" id="JAS25720.1"/>
    </source>
</evidence>
<keyword evidence="2" id="KW-0540">Nuclease</keyword>
<gene>
    <name evidence="6" type="ORF">g.2003</name>
</gene>
<evidence type="ECO:0000256" key="1">
    <source>
        <dbReference type="ARBA" id="ARBA00022552"/>
    </source>
</evidence>
<dbReference type="InterPro" id="IPR047021">
    <property type="entry name" value="REXO1/3/4-like"/>
</dbReference>
<organism evidence="6">
    <name type="scientific">Clastoptera arizonana</name>
    <name type="common">Arizona spittle bug</name>
    <dbReference type="NCBI Taxonomy" id="38151"/>
    <lineage>
        <taxon>Eukaryota</taxon>
        <taxon>Metazoa</taxon>
        <taxon>Ecdysozoa</taxon>
        <taxon>Arthropoda</taxon>
        <taxon>Hexapoda</taxon>
        <taxon>Insecta</taxon>
        <taxon>Pterygota</taxon>
        <taxon>Neoptera</taxon>
        <taxon>Paraneoptera</taxon>
        <taxon>Hemiptera</taxon>
        <taxon>Auchenorrhyncha</taxon>
        <taxon>Cercopoidea</taxon>
        <taxon>Clastopteridae</taxon>
        <taxon>Clastoptera</taxon>
    </lineage>
</organism>
<keyword evidence="1" id="KW-0698">rRNA processing</keyword>
<dbReference type="EMBL" id="GEDC01011578">
    <property type="protein sequence ID" value="JAS25720.1"/>
    <property type="molecule type" value="Transcribed_RNA"/>
</dbReference>
<evidence type="ECO:0000256" key="4">
    <source>
        <dbReference type="ARBA" id="ARBA00025599"/>
    </source>
</evidence>
<feature type="non-terminal residue" evidence="6">
    <location>
        <position position="287"/>
    </location>
</feature>
<dbReference type="SMART" id="SM00479">
    <property type="entry name" value="EXOIII"/>
    <property type="match status" value="1"/>
</dbReference>
<sequence length="287" mass="33477">CLNLYKKFQNEWDQEIFDQLQSTSIAFAIDCVTIEGETNNGREEMVARISIVNFFGLVTYDKFFKPIWPVVDYRSNVTGLYADNFTEASFLNRELESLQTLLKGKRLVGYGLTRILFTIGLSHKIILYRDITSFHKFLTITPKRTPTLKEISEHFLNKTFSEVPYDPLNNAHIAMLLYIKYKNEWEDDTFEIKAKQNIKQYPNKYKTSPVSVYYTGILVNSTLGKFKAIGRITIVNQYNYCTYDKFVRPNNVTVVNCFTNQTGIHLADTMYGDTISQIRYDLKHYLK</sequence>
<dbReference type="SUPFAM" id="SSF53098">
    <property type="entry name" value="Ribonuclease H-like"/>
    <property type="match status" value="1"/>
</dbReference>
<feature type="domain" description="Exonuclease" evidence="5">
    <location>
        <begin position="25"/>
        <end position="187"/>
    </location>
</feature>
<dbReference type="GO" id="GO:0004527">
    <property type="term" value="F:exonuclease activity"/>
    <property type="evidence" value="ECO:0007669"/>
    <property type="project" value="InterPro"/>
</dbReference>